<dbReference type="InterPro" id="IPR055768">
    <property type="entry name" value="DUF7344"/>
</dbReference>
<gene>
    <name evidence="2" type="ORF">HYG81_06730</name>
</gene>
<dbReference type="Proteomes" id="UP000510869">
    <property type="component" value="Chromosome"/>
</dbReference>
<evidence type="ECO:0000313" key="3">
    <source>
        <dbReference type="Proteomes" id="UP000510869"/>
    </source>
</evidence>
<feature type="domain" description="DUF7344" evidence="1">
    <location>
        <begin position="20"/>
        <end position="96"/>
    </location>
</feature>
<name>A0A7D6CT73_9EURY</name>
<protein>
    <recommendedName>
        <fullName evidence="1">DUF7344 domain-containing protein</fullName>
    </recommendedName>
</protein>
<dbReference type="AlphaFoldDB" id="A0A7D6CT73"/>
<evidence type="ECO:0000313" key="2">
    <source>
        <dbReference type="EMBL" id="QLK27291.1"/>
    </source>
</evidence>
<proteinExistence type="predicted"/>
<dbReference type="InterPro" id="IPR036388">
    <property type="entry name" value="WH-like_DNA-bd_sf"/>
</dbReference>
<sequence>MTDWNGAGSEDSNLIDSSFIALSDPYRRSLCRYAMRTEATRVTHEELVDYVVERTPEPVAADADRRTVAIKLRHVHLPKLAEAGLIEYDHQSGVVRVDRATIADRLERTRATIADLQDV</sequence>
<dbReference type="Gene3D" id="1.10.10.10">
    <property type="entry name" value="Winged helix-like DNA-binding domain superfamily/Winged helix DNA-binding domain"/>
    <property type="match status" value="1"/>
</dbReference>
<evidence type="ECO:0000259" key="1">
    <source>
        <dbReference type="Pfam" id="PF24035"/>
    </source>
</evidence>
<dbReference type="EMBL" id="CP059154">
    <property type="protein sequence ID" value="QLK27291.1"/>
    <property type="molecule type" value="Genomic_DNA"/>
</dbReference>
<reference evidence="2 3" key="1">
    <citation type="submission" date="2020-07" db="EMBL/GenBank/DDBJ databases">
        <title>Natrinema (YPL30) sp. nov. and Haloterrigena xxxxxx (YPL8) sp. nov., isolated from a salt mine.</title>
        <authorList>
            <person name="Cui H."/>
        </authorList>
    </citation>
    <scope>NUCLEOTIDE SEQUENCE [LARGE SCALE GENOMIC DNA]</scope>
    <source>
        <strain evidence="2 3">YPL13</strain>
    </source>
</reference>
<accession>A0A7D6CT73</accession>
<dbReference type="GeneID" id="56142885"/>
<dbReference type="OrthoDB" id="241828at2157"/>
<dbReference type="Pfam" id="PF24035">
    <property type="entry name" value="DUF7344"/>
    <property type="match status" value="1"/>
</dbReference>
<organism evidence="2 3">
    <name type="scientific">Natrinema zhouii</name>
    <dbReference type="NCBI Taxonomy" id="1710539"/>
    <lineage>
        <taxon>Archaea</taxon>
        <taxon>Methanobacteriati</taxon>
        <taxon>Methanobacteriota</taxon>
        <taxon>Stenosarchaea group</taxon>
        <taxon>Halobacteria</taxon>
        <taxon>Halobacteriales</taxon>
        <taxon>Natrialbaceae</taxon>
        <taxon>Natrinema</taxon>
    </lineage>
</organism>
<dbReference type="RefSeq" id="WP_180842453.1">
    <property type="nucleotide sequence ID" value="NZ_CP059154.1"/>
</dbReference>
<dbReference type="KEGG" id="nay:HYG81_06730"/>
<keyword evidence="3" id="KW-1185">Reference proteome</keyword>